<dbReference type="KEGG" id="plei:Q9312_06735"/>
<evidence type="ECO:0000313" key="3">
    <source>
        <dbReference type="Proteomes" id="UP001239782"/>
    </source>
</evidence>
<dbReference type="Proteomes" id="UP001239782">
    <property type="component" value="Chromosome"/>
</dbReference>
<dbReference type="AlphaFoldDB" id="A0AA51RW82"/>
<reference evidence="2 3" key="1">
    <citation type="submission" date="2023-08" db="EMBL/GenBank/DDBJ databases">
        <title>Pleionea litopenaei sp. nov., isolated from stomach of juvenile Litopenaeus vannamei.</title>
        <authorList>
            <person name="Rho A.M."/>
            <person name="Hwang C.Y."/>
        </authorList>
    </citation>
    <scope>NUCLEOTIDE SEQUENCE [LARGE SCALE GENOMIC DNA]</scope>
    <source>
        <strain evidence="2 3">HL-JVS1</strain>
    </source>
</reference>
<feature type="signal peptide" evidence="1">
    <location>
        <begin position="1"/>
        <end position="19"/>
    </location>
</feature>
<feature type="chain" id="PRO_5041366906" description="DUF5333 domain-containing protein" evidence="1">
    <location>
        <begin position="20"/>
        <end position="128"/>
    </location>
</feature>
<gene>
    <name evidence="2" type="ORF">Q9312_06735</name>
</gene>
<keyword evidence="1" id="KW-0732">Signal</keyword>
<dbReference type="RefSeq" id="WP_309203821.1">
    <property type="nucleotide sequence ID" value="NZ_CP133548.1"/>
</dbReference>
<evidence type="ECO:0008006" key="4">
    <source>
        <dbReference type="Google" id="ProtNLM"/>
    </source>
</evidence>
<sequence>MKLPLLLAGAVFTTTAAFAGTDVEYSTAEYCALSEQLKGSISHQHYLNAYAKKLGQTPAKETCQQIRNAENFQLAVTEDKWNYRFNKPYRGSAIRLSTVQIEKLRRANVQSTQIFELLGANISPRTLR</sequence>
<protein>
    <recommendedName>
        <fullName evidence="4">DUF5333 domain-containing protein</fullName>
    </recommendedName>
</protein>
<evidence type="ECO:0000256" key="1">
    <source>
        <dbReference type="SAM" id="SignalP"/>
    </source>
</evidence>
<organism evidence="2 3">
    <name type="scientific">Pleionea litopenaei</name>
    <dbReference type="NCBI Taxonomy" id="3070815"/>
    <lineage>
        <taxon>Bacteria</taxon>
        <taxon>Pseudomonadati</taxon>
        <taxon>Pseudomonadota</taxon>
        <taxon>Gammaproteobacteria</taxon>
        <taxon>Oceanospirillales</taxon>
        <taxon>Pleioneaceae</taxon>
        <taxon>Pleionea</taxon>
    </lineage>
</organism>
<evidence type="ECO:0000313" key="2">
    <source>
        <dbReference type="EMBL" id="WMS88604.1"/>
    </source>
</evidence>
<accession>A0AA51RW82</accession>
<proteinExistence type="predicted"/>
<name>A0AA51RW82_9GAMM</name>
<dbReference type="EMBL" id="CP133548">
    <property type="protein sequence ID" value="WMS88604.1"/>
    <property type="molecule type" value="Genomic_DNA"/>
</dbReference>
<keyword evidence="3" id="KW-1185">Reference proteome</keyword>